<dbReference type="InterPro" id="IPR050545">
    <property type="entry name" value="Mycobact_MmpL"/>
</dbReference>
<evidence type="ECO:0000256" key="6">
    <source>
        <dbReference type="ARBA" id="ARBA00023136"/>
    </source>
</evidence>
<keyword evidence="3" id="KW-1003">Cell membrane</keyword>
<keyword evidence="10" id="KW-1185">Reference proteome</keyword>
<reference evidence="9 10" key="1">
    <citation type="submission" date="2017-11" db="EMBL/GenBank/DDBJ databases">
        <title>Isolation and Characterization of Family Methanocellaceae Species from Potential Methane Hydrate Area Offshore Southwestern Taiwan.</title>
        <authorList>
            <person name="Zhang W.-L."/>
            <person name="Chen W.-C."/>
            <person name="Lai M.-C."/>
            <person name="Chen S.-C."/>
        </authorList>
    </citation>
    <scope>NUCLEOTIDE SEQUENCE [LARGE SCALE GENOMIC DNA]</scope>
    <source>
        <strain evidence="9 10">CWC-04</strain>
    </source>
</reference>
<accession>A0AAP2RGG1</accession>
<evidence type="ECO:0000256" key="4">
    <source>
        <dbReference type="ARBA" id="ARBA00022692"/>
    </source>
</evidence>
<dbReference type="InterPro" id="IPR001036">
    <property type="entry name" value="Acrflvin-R"/>
</dbReference>
<keyword evidence="4 7" id="KW-0812">Transmembrane</keyword>
<gene>
    <name evidence="9" type="ORF">CUJ83_15185</name>
</gene>
<dbReference type="EMBL" id="PGCK01000018">
    <property type="protein sequence ID" value="MCD1296346.1"/>
    <property type="molecule type" value="Genomic_DNA"/>
</dbReference>
<feature type="transmembrane region" description="Helical" evidence="7">
    <location>
        <begin position="1150"/>
        <end position="1177"/>
    </location>
</feature>
<feature type="transmembrane region" description="Helical" evidence="7">
    <location>
        <begin position="1046"/>
        <end position="1068"/>
    </location>
</feature>
<feature type="transmembrane region" description="Helical" evidence="7">
    <location>
        <begin position="1117"/>
        <end position="1138"/>
    </location>
</feature>
<feature type="transmembrane region" description="Helical" evidence="7">
    <location>
        <begin position="1074"/>
        <end position="1096"/>
    </location>
</feature>
<dbReference type="PRINTS" id="PR00702">
    <property type="entry name" value="ACRIFLAVINRP"/>
</dbReference>
<dbReference type="Proteomes" id="UP001320159">
    <property type="component" value="Unassembled WGS sequence"/>
</dbReference>
<evidence type="ECO:0000259" key="8">
    <source>
        <dbReference type="PROSITE" id="PS50156"/>
    </source>
</evidence>
<feature type="domain" description="SSD" evidence="8">
    <location>
        <begin position="660"/>
        <end position="785"/>
    </location>
</feature>
<dbReference type="SUPFAM" id="SSF82866">
    <property type="entry name" value="Multidrug efflux transporter AcrB transmembrane domain"/>
    <property type="match status" value="2"/>
</dbReference>
<evidence type="ECO:0000256" key="5">
    <source>
        <dbReference type="ARBA" id="ARBA00022989"/>
    </source>
</evidence>
<feature type="transmembrane region" description="Helical" evidence="7">
    <location>
        <begin position="735"/>
        <end position="752"/>
    </location>
</feature>
<dbReference type="PANTHER" id="PTHR33406">
    <property type="entry name" value="MEMBRANE PROTEIN MJ1562-RELATED"/>
    <property type="match status" value="1"/>
</dbReference>
<keyword evidence="6 7" id="KW-0472">Membrane</keyword>
<evidence type="ECO:0000313" key="9">
    <source>
        <dbReference type="EMBL" id="MCD1296346.1"/>
    </source>
</evidence>
<feature type="transmembrane region" description="Helical" evidence="7">
    <location>
        <begin position="657"/>
        <end position="677"/>
    </location>
</feature>
<dbReference type="Pfam" id="PF03176">
    <property type="entry name" value="MMPL"/>
    <property type="match status" value="2"/>
</dbReference>
<evidence type="ECO:0000256" key="3">
    <source>
        <dbReference type="ARBA" id="ARBA00022475"/>
    </source>
</evidence>
<feature type="transmembrane region" description="Helical" evidence="7">
    <location>
        <begin position="683"/>
        <end position="707"/>
    </location>
</feature>
<dbReference type="PANTHER" id="PTHR33406:SF6">
    <property type="entry name" value="MEMBRANE PROTEIN YDGH-RELATED"/>
    <property type="match status" value="1"/>
</dbReference>
<dbReference type="PROSITE" id="PS50156">
    <property type="entry name" value="SSD"/>
    <property type="match status" value="2"/>
</dbReference>
<protein>
    <submittedName>
        <fullName evidence="9">Multidrug RND transporter</fullName>
    </submittedName>
</protein>
<feature type="domain" description="SSD" evidence="8">
    <location>
        <begin position="1047"/>
        <end position="1175"/>
    </location>
</feature>
<feature type="transmembrane region" description="Helical" evidence="7">
    <location>
        <begin position="12"/>
        <end position="35"/>
    </location>
</feature>
<sequence>MFNKLSDIITKYSWAVIALWVILFVISLPLTGVFMQNLEYDTQNFIPRDLGAFVAQDKYDEVFPSEAKNNILVVIESDNKSATIPFIDDLNATIMGDASIKNVTGTSSIYDIHREALVNMTPELYDAMFELYDNASDLNYELYNATDTVRNNNRDLYYLKDNVSSANYELRKAVQQAIASSAKMYEARDQIVMAHSGLYQMKGVADILFGVPLYYANAWSAAQQSNSSLNDTTLNSIAYQNTADYINNAMQDQSQRDMALGYLGAFNAEWANHAGTADPYARAQETISAAAPGFISGMPQDQQPMMMDFVQNFDLARYQDQQELASFIVGRAMAAQGLTSDDDRQRLMAIYNLGQNPSEGAIDGFVINMITAGMSDSESKAARDLYALGRSPSKDRAGSYIVDQAVKDLDEDAAEVVRDAWALGEFVTSEDYDKYVIKKVCKGLNDTEQEAVRDIFAMGQDPEDEVISDYVLNEALEDLNDTEREFVLDIYGLGRNATNETLKDYVAFKIADEINITGNTTYFKALLDLGRGKTGPELEGFASDWVMSHGYDDPQIFPDSIVNTLASGSITLYIITTSDLDDAASSIEAVKIIRGHISGMLQDGKYPDVMAYVTGTSAMSMDTESASMADVDRIDKVTIVLILLLLGIYFRSFLTPFVPLILIGTAIVAAFGVMGVLSTGFQFYYLVMTFMLVIMLGAGTDYCVFMLSRYAEERSKGSEIADSVKAAVRNAGKSIASSGTTAMIGFGALILVDQGVFRSVGVGTAVGIMLSMLVALTLVPAVLMVVGDRLFWPRKIYNSGTTGFTTGLWSKITRAVIKNSKVILLIALLLTIPAIMIYSQLTLGMDFISMMPGGIESKVGYDLINDEFGSGAFEKAMIVVTLPYNLTDSSGNYTSGALGQIEDISATIAGISGVEKVYSMTRPDGSTIDYNDLESYPDIEEEFYKSYMEDNTGMDGKTTVIYVSFEGSPFAEGARKTTESIQSKLTEYENGPGSGVSLLLGGASIGMFEYQKICTDNYGIVIPVVLIGIFFVLVALLRSVFTPARLVVTLLMSIFWTLAAFIIVFQFWMGASIIWLLPIMLFCVLMGLGVDYDIFLVSRIREEVLNGKSEEEAITHAVEATGTIITLCGAVMASAFGSMLLSDMLELKEFGFVLCLAIILDATVMRLVVVPAVMVLMKKYNWWMPFSKEKTEK</sequence>
<dbReference type="Gene3D" id="1.20.1640.10">
    <property type="entry name" value="Multidrug efflux transporter AcrB transmembrane domain"/>
    <property type="match status" value="2"/>
</dbReference>
<comment type="subcellular location">
    <subcellularLocation>
        <location evidence="1">Cell membrane</location>
        <topology evidence="1">Multi-pass membrane protein</topology>
    </subcellularLocation>
</comment>
<evidence type="ECO:0000313" key="10">
    <source>
        <dbReference type="Proteomes" id="UP001320159"/>
    </source>
</evidence>
<evidence type="ECO:0000256" key="1">
    <source>
        <dbReference type="ARBA" id="ARBA00004651"/>
    </source>
</evidence>
<comment type="similarity">
    <text evidence="2">Belongs to the resistance-nodulation-cell division (RND) (TC 2.A.6) family. MmpL subfamily.</text>
</comment>
<evidence type="ECO:0000256" key="7">
    <source>
        <dbReference type="SAM" id="Phobius"/>
    </source>
</evidence>
<dbReference type="GO" id="GO:0022857">
    <property type="term" value="F:transmembrane transporter activity"/>
    <property type="evidence" value="ECO:0007669"/>
    <property type="project" value="InterPro"/>
</dbReference>
<feature type="transmembrane region" description="Helical" evidence="7">
    <location>
        <begin position="822"/>
        <end position="841"/>
    </location>
</feature>
<comment type="caution">
    <text evidence="9">The sequence shown here is derived from an EMBL/GenBank/DDBJ whole genome shotgun (WGS) entry which is preliminary data.</text>
</comment>
<feature type="transmembrane region" description="Helical" evidence="7">
    <location>
        <begin position="764"/>
        <end position="786"/>
    </location>
</feature>
<organism evidence="9 10">
    <name type="scientific">Methanooceanicella nereidis</name>
    <dbReference type="NCBI Taxonomy" id="2052831"/>
    <lineage>
        <taxon>Archaea</taxon>
        <taxon>Methanobacteriati</taxon>
        <taxon>Methanobacteriota</taxon>
        <taxon>Stenosarchaea group</taxon>
        <taxon>Methanomicrobia</taxon>
        <taxon>Methanocellales</taxon>
        <taxon>Methanocellaceae</taxon>
        <taxon>Methanooceanicella</taxon>
    </lineage>
</organism>
<dbReference type="AlphaFoldDB" id="A0AAP2RGG1"/>
<dbReference type="GO" id="GO:0005886">
    <property type="term" value="C:plasma membrane"/>
    <property type="evidence" value="ECO:0007669"/>
    <property type="project" value="UniProtKB-SubCell"/>
</dbReference>
<keyword evidence="5 7" id="KW-1133">Transmembrane helix</keyword>
<feature type="transmembrane region" description="Helical" evidence="7">
    <location>
        <begin position="634"/>
        <end position="650"/>
    </location>
</feature>
<dbReference type="RefSeq" id="WP_230743345.1">
    <property type="nucleotide sequence ID" value="NZ_PGCK01000018.1"/>
</dbReference>
<proteinExistence type="inferred from homology"/>
<dbReference type="InterPro" id="IPR000731">
    <property type="entry name" value="SSD"/>
</dbReference>
<name>A0AAP2RGG1_9EURY</name>
<evidence type="ECO:0000256" key="2">
    <source>
        <dbReference type="ARBA" id="ARBA00010157"/>
    </source>
</evidence>
<feature type="transmembrane region" description="Helical" evidence="7">
    <location>
        <begin position="1018"/>
        <end position="1037"/>
    </location>
</feature>
<dbReference type="InterPro" id="IPR004869">
    <property type="entry name" value="MMPL_dom"/>
</dbReference>